<reference evidence="2" key="1">
    <citation type="submission" date="2020-11" db="EMBL/GenBank/DDBJ databases">
        <authorList>
            <person name="Tran Van P."/>
        </authorList>
    </citation>
    <scope>NUCLEOTIDE SEQUENCE</scope>
</reference>
<name>A0A7R9HUJ3_9NEOP</name>
<sequence>MWPLKGVERRRLEGEQGGGGGAYESVRRTCTTEFSNLQCVFFLDYSCSGSLESKKRGSNLCFCEENDCNNATSLYMSPLLVTTILACYSQM</sequence>
<dbReference type="EMBL" id="OB798560">
    <property type="protein sequence ID" value="CAD7434942.1"/>
    <property type="molecule type" value="Genomic_DNA"/>
</dbReference>
<evidence type="ECO:0008006" key="3">
    <source>
        <dbReference type="Google" id="ProtNLM"/>
    </source>
</evidence>
<evidence type="ECO:0000313" key="2">
    <source>
        <dbReference type="EMBL" id="CAD7434942.1"/>
    </source>
</evidence>
<evidence type="ECO:0000256" key="1">
    <source>
        <dbReference type="SAM" id="MobiDB-lite"/>
    </source>
</evidence>
<protein>
    <recommendedName>
        <fullName evidence="3">Protein sleepless</fullName>
    </recommendedName>
</protein>
<gene>
    <name evidence="2" type="ORF">TMSB3V08_LOCUS11592</name>
</gene>
<dbReference type="AlphaFoldDB" id="A0A7R9HUJ3"/>
<accession>A0A7R9HUJ3</accession>
<feature type="region of interest" description="Disordered" evidence="1">
    <location>
        <begin position="1"/>
        <end position="24"/>
    </location>
</feature>
<organism evidence="2">
    <name type="scientific">Timema monikensis</name>
    <dbReference type="NCBI Taxonomy" id="170555"/>
    <lineage>
        <taxon>Eukaryota</taxon>
        <taxon>Metazoa</taxon>
        <taxon>Ecdysozoa</taxon>
        <taxon>Arthropoda</taxon>
        <taxon>Hexapoda</taxon>
        <taxon>Insecta</taxon>
        <taxon>Pterygota</taxon>
        <taxon>Neoptera</taxon>
        <taxon>Polyneoptera</taxon>
        <taxon>Phasmatodea</taxon>
        <taxon>Timematodea</taxon>
        <taxon>Timematoidea</taxon>
        <taxon>Timematidae</taxon>
        <taxon>Timema</taxon>
    </lineage>
</organism>
<proteinExistence type="predicted"/>
<feature type="compositionally biased region" description="Basic and acidic residues" evidence="1">
    <location>
        <begin position="1"/>
        <end position="14"/>
    </location>
</feature>